<dbReference type="InterPro" id="IPR043129">
    <property type="entry name" value="ATPase_NBD"/>
</dbReference>
<dbReference type="Gene3D" id="3.90.640.10">
    <property type="entry name" value="Actin, Chain A, domain 4"/>
    <property type="match status" value="1"/>
</dbReference>
<evidence type="ECO:0000313" key="2">
    <source>
        <dbReference type="EMBL" id="KAF1950920.1"/>
    </source>
</evidence>
<dbReference type="PANTHER" id="PTHR42749:SF1">
    <property type="entry name" value="CELL SHAPE-DETERMINING PROTEIN MREB"/>
    <property type="match status" value="1"/>
</dbReference>
<feature type="region of interest" description="Disordered" evidence="1">
    <location>
        <begin position="78"/>
        <end position="100"/>
    </location>
</feature>
<dbReference type="PANTHER" id="PTHR42749">
    <property type="entry name" value="CELL SHAPE-DETERMINING PROTEIN MREB"/>
    <property type="match status" value="1"/>
</dbReference>
<dbReference type="CDD" id="cd10170">
    <property type="entry name" value="ASKHA_NBD_HSP70"/>
    <property type="match status" value="1"/>
</dbReference>
<dbReference type="AlphaFoldDB" id="A0A6A5TFE4"/>
<gene>
    <name evidence="2" type="ORF">CC80DRAFT_597796</name>
</gene>
<protein>
    <recommendedName>
        <fullName evidence="4">Actin-like ATPase domain-containing protein</fullName>
    </recommendedName>
</protein>
<proteinExistence type="predicted"/>
<dbReference type="EMBL" id="ML977021">
    <property type="protein sequence ID" value="KAF1950920.1"/>
    <property type="molecule type" value="Genomic_DNA"/>
</dbReference>
<organism evidence="2 3">
    <name type="scientific">Byssothecium circinans</name>
    <dbReference type="NCBI Taxonomy" id="147558"/>
    <lineage>
        <taxon>Eukaryota</taxon>
        <taxon>Fungi</taxon>
        <taxon>Dikarya</taxon>
        <taxon>Ascomycota</taxon>
        <taxon>Pezizomycotina</taxon>
        <taxon>Dothideomycetes</taxon>
        <taxon>Pleosporomycetidae</taxon>
        <taxon>Pleosporales</taxon>
        <taxon>Massarineae</taxon>
        <taxon>Massarinaceae</taxon>
        <taxon>Byssothecium</taxon>
    </lineage>
</organism>
<evidence type="ECO:0000313" key="3">
    <source>
        <dbReference type="Proteomes" id="UP000800035"/>
    </source>
</evidence>
<name>A0A6A5TFE4_9PLEO</name>
<reference evidence="2" key="1">
    <citation type="journal article" date="2020" name="Stud. Mycol.">
        <title>101 Dothideomycetes genomes: a test case for predicting lifestyles and emergence of pathogens.</title>
        <authorList>
            <person name="Haridas S."/>
            <person name="Albert R."/>
            <person name="Binder M."/>
            <person name="Bloem J."/>
            <person name="Labutti K."/>
            <person name="Salamov A."/>
            <person name="Andreopoulos B."/>
            <person name="Baker S."/>
            <person name="Barry K."/>
            <person name="Bills G."/>
            <person name="Bluhm B."/>
            <person name="Cannon C."/>
            <person name="Castanera R."/>
            <person name="Culley D."/>
            <person name="Daum C."/>
            <person name="Ezra D."/>
            <person name="Gonzalez J."/>
            <person name="Henrissat B."/>
            <person name="Kuo A."/>
            <person name="Liang C."/>
            <person name="Lipzen A."/>
            <person name="Lutzoni F."/>
            <person name="Magnuson J."/>
            <person name="Mondo S."/>
            <person name="Nolan M."/>
            <person name="Ohm R."/>
            <person name="Pangilinan J."/>
            <person name="Park H.-J."/>
            <person name="Ramirez L."/>
            <person name="Alfaro M."/>
            <person name="Sun H."/>
            <person name="Tritt A."/>
            <person name="Yoshinaga Y."/>
            <person name="Zwiers L.-H."/>
            <person name="Turgeon B."/>
            <person name="Goodwin S."/>
            <person name="Spatafora J."/>
            <person name="Crous P."/>
            <person name="Grigoriev I."/>
        </authorList>
    </citation>
    <scope>NUCLEOTIDE SEQUENCE</scope>
    <source>
        <strain evidence="2">CBS 675.92</strain>
    </source>
</reference>
<evidence type="ECO:0000256" key="1">
    <source>
        <dbReference type="SAM" id="MobiDB-lite"/>
    </source>
</evidence>
<dbReference type="OrthoDB" id="3673885at2759"/>
<dbReference type="Gene3D" id="3.30.420.40">
    <property type="match status" value="2"/>
</dbReference>
<evidence type="ECO:0008006" key="4">
    <source>
        <dbReference type="Google" id="ProtNLM"/>
    </source>
</evidence>
<keyword evidence="3" id="KW-1185">Reference proteome</keyword>
<dbReference type="Proteomes" id="UP000800035">
    <property type="component" value="Unassembled WGS sequence"/>
</dbReference>
<accession>A0A6A5TFE4</accession>
<dbReference type="SUPFAM" id="SSF53067">
    <property type="entry name" value="Actin-like ATPase domain"/>
    <property type="match status" value="2"/>
</dbReference>
<sequence length="774" mass="87883">MLHRIREKVTSRFYDKIVLTSIPVSAELSLPFHYQFQLKGPQIFTFWVQYQLRFPFKMRRSERIQTYREQQLPARPLNRRYSVRTEAGPDPTPLPSTPLDSDDDLKISLDFGATNSIVAVYNRRLLSANGRPYIHVIGNFAGEPNWATQSCAGVPSVVAYRTPHRPTSDRDTPSTIGEDDYDAEQDEARGFLWGYEAQEPLYLSDSHPRWVCVEAFKAELSDDDDQDAMRLRQEVQEKLRMLKEFGIEKDISMVIVDFLTALLLHVKECLLSRHGFTPRTQVEWSMSIPEGFNAPKFVRLMTKALKEAEFHPCPSTNHHKFFFVQDSDAASHYIAHLAAGDLEIRPGMVVTVLDIGGLTADVCTLKTRRAFPLRFETGAAGAVEPQGTSCGMHHVNHAFRDMVEKHLLDMKYAPQGRDTMEMILSRAVMEFEDKIKRSKAVTGGSSHRARLYTTGVEASKLAFTTEQLQLVFKPTIRRILDLLIGQLESARSLGHHVDVLILTGGGADSKLVTRRIREEVDRFCLKYQLSTINVRSPQSRTMDGLVTDRVAAPAVAIGAIYRSLNKIDGPDMVLNFNIMLLRHIPFESNTQKRVSKEEFEILELHEVETSQDGGKYWMNRLVPVAKKPRSFDLEPNVLGQGYEVSWQSTHVISVKTSEGIGAKANVLRERLYASKVSLPKYTHVDDAQRRGASKIVTLSWDATELIRELKLNKRVVRRIRDVEVYSLEFKISFTFVDRQVVFKARYCGGGTQREEEIGRDFSVAACFEPGYAMA</sequence>